<name>A0AA88DHJ3_FICCA</name>
<reference evidence="2" key="1">
    <citation type="submission" date="2023-07" db="EMBL/GenBank/DDBJ databases">
        <title>draft genome sequence of fig (Ficus carica).</title>
        <authorList>
            <person name="Takahashi T."/>
            <person name="Nishimura K."/>
        </authorList>
    </citation>
    <scope>NUCLEOTIDE SEQUENCE</scope>
</reference>
<accession>A0AA88DHJ3</accession>
<comment type="caution">
    <text evidence="2">The sequence shown here is derived from an EMBL/GenBank/DDBJ whole genome shotgun (WGS) entry which is preliminary data.</text>
</comment>
<protein>
    <submittedName>
        <fullName evidence="2">Uncharacterized protein</fullName>
    </submittedName>
</protein>
<feature type="region of interest" description="Disordered" evidence="1">
    <location>
        <begin position="27"/>
        <end position="59"/>
    </location>
</feature>
<sequence>MDEGLVTKRSWLLPLTRIPLSCILSQTSSKTSTGPHSIPTSPLAFDSDPFDSGSSTADDAYCPRSPLKLGTTEAYLMSLSSWY</sequence>
<evidence type="ECO:0000313" key="3">
    <source>
        <dbReference type="Proteomes" id="UP001187192"/>
    </source>
</evidence>
<dbReference type="AlphaFoldDB" id="A0AA88DHJ3"/>
<dbReference type="Proteomes" id="UP001187192">
    <property type="component" value="Unassembled WGS sequence"/>
</dbReference>
<proteinExistence type="predicted"/>
<organism evidence="2 3">
    <name type="scientific">Ficus carica</name>
    <name type="common">Common fig</name>
    <dbReference type="NCBI Taxonomy" id="3494"/>
    <lineage>
        <taxon>Eukaryota</taxon>
        <taxon>Viridiplantae</taxon>
        <taxon>Streptophyta</taxon>
        <taxon>Embryophyta</taxon>
        <taxon>Tracheophyta</taxon>
        <taxon>Spermatophyta</taxon>
        <taxon>Magnoliopsida</taxon>
        <taxon>eudicotyledons</taxon>
        <taxon>Gunneridae</taxon>
        <taxon>Pentapetalae</taxon>
        <taxon>rosids</taxon>
        <taxon>fabids</taxon>
        <taxon>Rosales</taxon>
        <taxon>Moraceae</taxon>
        <taxon>Ficeae</taxon>
        <taxon>Ficus</taxon>
    </lineage>
</organism>
<gene>
    <name evidence="2" type="ORF">TIFTF001_009689</name>
</gene>
<evidence type="ECO:0000256" key="1">
    <source>
        <dbReference type="SAM" id="MobiDB-lite"/>
    </source>
</evidence>
<feature type="compositionally biased region" description="Polar residues" evidence="1">
    <location>
        <begin position="27"/>
        <end position="40"/>
    </location>
</feature>
<evidence type="ECO:0000313" key="2">
    <source>
        <dbReference type="EMBL" id="GMN40464.1"/>
    </source>
</evidence>
<keyword evidence="3" id="KW-1185">Reference proteome</keyword>
<dbReference type="EMBL" id="BTGU01000011">
    <property type="protein sequence ID" value="GMN40464.1"/>
    <property type="molecule type" value="Genomic_DNA"/>
</dbReference>